<evidence type="ECO:0000313" key="1">
    <source>
        <dbReference type="EMBL" id="CAH1800907.1"/>
    </source>
</evidence>
<dbReference type="EMBL" id="CAIIXF020000012">
    <property type="protein sequence ID" value="CAH1800907.1"/>
    <property type="molecule type" value="Genomic_DNA"/>
</dbReference>
<reference evidence="1" key="1">
    <citation type="submission" date="2022-03" db="EMBL/GenBank/DDBJ databases">
        <authorList>
            <person name="Martin C."/>
        </authorList>
    </citation>
    <scope>NUCLEOTIDE SEQUENCE</scope>
</reference>
<dbReference type="OrthoDB" id="3200163at2759"/>
<comment type="caution">
    <text evidence="1">The sequence shown here is derived from an EMBL/GenBank/DDBJ whole genome shotgun (WGS) entry which is preliminary data.</text>
</comment>
<name>A0A8S4QAJ8_OWEFU</name>
<gene>
    <name evidence="1" type="ORF">OFUS_LOCUS24743</name>
</gene>
<feature type="non-terminal residue" evidence="1">
    <location>
        <position position="1"/>
    </location>
</feature>
<dbReference type="Proteomes" id="UP000749559">
    <property type="component" value="Unassembled WGS sequence"/>
</dbReference>
<organism evidence="1 2">
    <name type="scientific">Owenia fusiformis</name>
    <name type="common">Polychaete worm</name>
    <dbReference type="NCBI Taxonomy" id="6347"/>
    <lineage>
        <taxon>Eukaryota</taxon>
        <taxon>Metazoa</taxon>
        <taxon>Spiralia</taxon>
        <taxon>Lophotrochozoa</taxon>
        <taxon>Annelida</taxon>
        <taxon>Polychaeta</taxon>
        <taxon>Sedentaria</taxon>
        <taxon>Canalipalpata</taxon>
        <taxon>Sabellida</taxon>
        <taxon>Oweniida</taxon>
        <taxon>Oweniidae</taxon>
        <taxon>Owenia</taxon>
    </lineage>
</organism>
<keyword evidence="2" id="KW-1185">Reference proteome</keyword>
<sequence>NPNTPEVVPNSPVWPELSVAEQRYLTINSASFEDRYHRYTKMKFWNEYVDRLNNRLFNITSRTVCLTPSTGKDFRQQLLPVLLFVLSLYMLHNFQFNVYP</sequence>
<dbReference type="AlphaFoldDB" id="A0A8S4QAJ8"/>
<proteinExistence type="predicted"/>
<protein>
    <submittedName>
        <fullName evidence="1">Uncharacterized protein</fullName>
    </submittedName>
</protein>
<accession>A0A8S4QAJ8</accession>
<evidence type="ECO:0000313" key="2">
    <source>
        <dbReference type="Proteomes" id="UP000749559"/>
    </source>
</evidence>